<comment type="caution">
    <text evidence="2">The sequence shown here is derived from an EMBL/GenBank/DDBJ whole genome shotgun (WGS) entry which is preliminary data.</text>
</comment>
<dbReference type="Proteomes" id="UP001595773">
    <property type="component" value="Unassembled WGS sequence"/>
</dbReference>
<proteinExistence type="predicted"/>
<dbReference type="EMBL" id="JBHSCQ010000002">
    <property type="protein sequence ID" value="MFC4264059.1"/>
    <property type="molecule type" value="Genomic_DNA"/>
</dbReference>
<accession>A0ABV8QYJ1</accession>
<name>A0ABV8QYJ1_9MICC</name>
<dbReference type="InterPro" id="IPR029058">
    <property type="entry name" value="AB_hydrolase_fold"/>
</dbReference>
<dbReference type="SUPFAM" id="SSF53474">
    <property type="entry name" value="alpha/beta-Hydrolases"/>
    <property type="match status" value="1"/>
</dbReference>
<organism evidence="2 3">
    <name type="scientific">Arthrobacter cryoconiti</name>
    <dbReference type="NCBI Taxonomy" id="748907"/>
    <lineage>
        <taxon>Bacteria</taxon>
        <taxon>Bacillati</taxon>
        <taxon>Actinomycetota</taxon>
        <taxon>Actinomycetes</taxon>
        <taxon>Micrococcales</taxon>
        <taxon>Micrococcaceae</taxon>
        <taxon>Arthrobacter</taxon>
    </lineage>
</organism>
<sequence length="314" mass="33193">MKRPTNPQKHAKTRKVIFAAATACALLLGFSAPARADVPEGGIANSVFKFVASPDTSVGTNDWNCKPTAEHPNPVILIPGTFFNHGATFVKMAPRLKNSGYCVFALNYGFNSASLGRMSGLAPVESSVTELAAFVEHVRTATGASKVDMVGWSQGGLLPIAYIKQAGGSDKVAHYVGWAQSSNGTTGSGLDSLSKAIGALGFIPPQYAVLSAQGVQDQLAGSPFITNLASIPLPAGPKYTSIFSTYDEVLTPYTNGVLPTPAHNVHIQDYCPFDLTGHIGMYLDDPTLQFTMNALNDGPSSFRPSCRDYGTPFL</sequence>
<keyword evidence="3" id="KW-1185">Reference proteome</keyword>
<dbReference type="PANTHER" id="PTHR32015">
    <property type="entry name" value="FASTING INDUCED LIPASE"/>
    <property type="match status" value="1"/>
</dbReference>
<dbReference type="InterPro" id="IPR002918">
    <property type="entry name" value="Lipase_EstA/Esterase_EstB"/>
</dbReference>
<dbReference type="Gene3D" id="3.40.50.1820">
    <property type="entry name" value="alpha/beta hydrolase"/>
    <property type="match status" value="1"/>
</dbReference>
<gene>
    <name evidence="2" type="ORF">ACFOW9_00410</name>
</gene>
<keyword evidence="1" id="KW-0732">Signal</keyword>
<dbReference type="Pfam" id="PF01674">
    <property type="entry name" value="Lipase_2"/>
    <property type="match status" value="1"/>
</dbReference>
<evidence type="ECO:0000256" key="1">
    <source>
        <dbReference type="SAM" id="SignalP"/>
    </source>
</evidence>
<reference evidence="3" key="1">
    <citation type="journal article" date="2019" name="Int. J. Syst. Evol. Microbiol.">
        <title>The Global Catalogue of Microorganisms (GCM) 10K type strain sequencing project: providing services to taxonomists for standard genome sequencing and annotation.</title>
        <authorList>
            <consortium name="The Broad Institute Genomics Platform"/>
            <consortium name="The Broad Institute Genome Sequencing Center for Infectious Disease"/>
            <person name="Wu L."/>
            <person name="Ma J."/>
        </authorList>
    </citation>
    <scope>NUCLEOTIDE SEQUENCE [LARGE SCALE GENOMIC DNA]</scope>
    <source>
        <strain evidence="3">CGMCC 1.10698</strain>
    </source>
</reference>
<dbReference type="PANTHER" id="PTHR32015:SF1">
    <property type="entry name" value="LIPASE"/>
    <property type="match status" value="1"/>
</dbReference>
<dbReference type="RefSeq" id="WP_230068616.1">
    <property type="nucleotide sequence ID" value="NZ_BAABLL010000013.1"/>
</dbReference>
<feature type="signal peptide" evidence="1">
    <location>
        <begin position="1"/>
        <end position="36"/>
    </location>
</feature>
<protein>
    <submittedName>
        <fullName evidence="2">Esterase/lipase family protein</fullName>
    </submittedName>
</protein>
<feature type="chain" id="PRO_5045652712" evidence="1">
    <location>
        <begin position="37"/>
        <end position="314"/>
    </location>
</feature>
<evidence type="ECO:0000313" key="3">
    <source>
        <dbReference type="Proteomes" id="UP001595773"/>
    </source>
</evidence>
<evidence type="ECO:0000313" key="2">
    <source>
        <dbReference type="EMBL" id="MFC4264059.1"/>
    </source>
</evidence>